<dbReference type="EMBL" id="JH172334">
    <property type="protein sequence ID" value="EHB14043.1"/>
    <property type="molecule type" value="Genomic_DNA"/>
</dbReference>
<dbReference type="Proteomes" id="UP000006813">
    <property type="component" value="Unassembled WGS sequence"/>
</dbReference>
<organism evidence="1 2">
    <name type="scientific">Heterocephalus glaber</name>
    <name type="common">Naked mole rat</name>
    <dbReference type="NCBI Taxonomy" id="10181"/>
    <lineage>
        <taxon>Eukaryota</taxon>
        <taxon>Metazoa</taxon>
        <taxon>Chordata</taxon>
        <taxon>Craniata</taxon>
        <taxon>Vertebrata</taxon>
        <taxon>Euteleostomi</taxon>
        <taxon>Mammalia</taxon>
        <taxon>Eutheria</taxon>
        <taxon>Euarchontoglires</taxon>
        <taxon>Glires</taxon>
        <taxon>Rodentia</taxon>
        <taxon>Hystricomorpha</taxon>
        <taxon>Bathyergidae</taxon>
        <taxon>Heterocephalus</taxon>
    </lineage>
</organism>
<protein>
    <submittedName>
        <fullName evidence="1">Splicing factor U2AF 26 kDa subunit</fullName>
    </submittedName>
</protein>
<name>G5BXN2_HETGA</name>
<evidence type="ECO:0000313" key="2">
    <source>
        <dbReference type="Proteomes" id="UP000006813"/>
    </source>
</evidence>
<reference evidence="1 2" key="1">
    <citation type="journal article" date="2011" name="Nature">
        <title>Genome sequencing reveals insights into physiology and longevity of the naked mole rat.</title>
        <authorList>
            <person name="Kim E.B."/>
            <person name="Fang X."/>
            <person name="Fushan A.A."/>
            <person name="Huang Z."/>
            <person name="Lobanov A.V."/>
            <person name="Han L."/>
            <person name="Marino S.M."/>
            <person name="Sun X."/>
            <person name="Turanov A.A."/>
            <person name="Yang P."/>
            <person name="Yim S.H."/>
            <person name="Zhao X."/>
            <person name="Kasaikina M.V."/>
            <person name="Stoletzki N."/>
            <person name="Peng C."/>
            <person name="Polak P."/>
            <person name="Xiong Z."/>
            <person name="Kiezun A."/>
            <person name="Zhu Y."/>
            <person name="Chen Y."/>
            <person name="Kryukov G.V."/>
            <person name="Zhang Q."/>
            <person name="Peshkin L."/>
            <person name="Yang L."/>
            <person name="Bronson R.T."/>
            <person name="Buffenstein R."/>
            <person name="Wang B."/>
            <person name="Han C."/>
            <person name="Li Q."/>
            <person name="Chen L."/>
            <person name="Zhao W."/>
            <person name="Sunyaev S.R."/>
            <person name="Park T.J."/>
            <person name="Zhang G."/>
            <person name="Wang J."/>
            <person name="Gladyshev V.N."/>
        </authorList>
    </citation>
    <scope>NUCLEOTIDE SEQUENCE [LARGE SCALE GENOMIC DNA]</scope>
</reference>
<accession>G5BXN2</accession>
<evidence type="ECO:0000313" key="1">
    <source>
        <dbReference type="EMBL" id="EHB14043.1"/>
    </source>
</evidence>
<proteinExistence type="predicted"/>
<dbReference type="STRING" id="10181.G5BXN2"/>
<dbReference type="AlphaFoldDB" id="G5BXN2"/>
<sequence length="91" mass="10376">MFGLPGPQFTSDFGPLPELTARFKIGACWHGDRCSRLHNKPTCSQVRPGHVSDIEAREHMITSFRQAVDTELFPATDFWESCCQKYEDGVW</sequence>
<gene>
    <name evidence="1" type="ORF">GW7_18415</name>
</gene>
<dbReference type="InParanoid" id="G5BXN2"/>